<dbReference type="Proteomes" id="UP000826195">
    <property type="component" value="Unassembled WGS sequence"/>
</dbReference>
<evidence type="ECO:0000256" key="2">
    <source>
        <dbReference type="ARBA" id="ARBA00015825"/>
    </source>
</evidence>
<dbReference type="GO" id="GO:0005739">
    <property type="term" value="C:mitochondrion"/>
    <property type="evidence" value="ECO:0007669"/>
    <property type="project" value="TreeGrafter"/>
</dbReference>
<name>A0AAV7I7Q2_COTGL</name>
<feature type="domain" description="GCVT N-terminal" evidence="3">
    <location>
        <begin position="4"/>
        <end position="70"/>
    </location>
</feature>
<dbReference type="InterPro" id="IPR028896">
    <property type="entry name" value="GcvT/YgfZ/DmdA"/>
</dbReference>
<keyword evidence="5" id="KW-1185">Reference proteome</keyword>
<dbReference type="Gene3D" id="3.30.1360.120">
    <property type="entry name" value="Probable tRNA modification gtpase trme, domain 1"/>
    <property type="match status" value="1"/>
</dbReference>
<reference evidence="4 5" key="1">
    <citation type="journal article" date="2021" name="J. Hered.">
        <title>A chromosome-level genome assembly of the parasitoid wasp, Cotesia glomerata (Hymenoptera: Braconidae).</title>
        <authorList>
            <person name="Pinto B.J."/>
            <person name="Weis J.J."/>
            <person name="Gamble T."/>
            <person name="Ode P.J."/>
            <person name="Paul R."/>
            <person name="Zaspel J.M."/>
        </authorList>
    </citation>
    <scope>NUCLEOTIDE SEQUENCE [LARGE SCALE GENOMIC DNA]</scope>
    <source>
        <strain evidence="4">CgM1</strain>
    </source>
</reference>
<dbReference type="PANTHER" id="PTHR43757:SF16">
    <property type="entry name" value="AMINOMETHYLTRANSFERASE, MITOCHONDRIAL"/>
    <property type="match status" value="1"/>
</dbReference>
<evidence type="ECO:0000256" key="1">
    <source>
        <dbReference type="ARBA" id="ARBA00011690"/>
    </source>
</evidence>
<evidence type="ECO:0000313" key="4">
    <source>
        <dbReference type="EMBL" id="KAH0547300.1"/>
    </source>
</evidence>
<evidence type="ECO:0000313" key="5">
    <source>
        <dbReference type="Proteomes" id="UP000826195"/>
    </source>
</evidence>
<accession>A0AAV7I7Q2</accession>
<dbReference type="Pfam" id="PF01571">
    <property type="entry name" value="GCV_T"/>
    <property type="match status" value="1"/>
</dbReference>
<dbReference type="InterPro" id="IPR006222">
    <property type="entry name" value="GCVT_N"/>
</dbReference>
<organism evidence="4 5">
    <name type="scientific">Cotesia glomerata</name>
    <name type="common">Lepidopteran parasitic wasp</name>
    <name type="synonym">Apanteles glomeratus</name>
    <dbReference type="NCBI Taxonomy" id="32391"/>
    <lineage>
        <taxon>Eukaryota</taxon>
        <taxon>Metazoa</taxon>
        <taxon>Ecdysozoa</taxon>
        <taxon>Arthropoda</taxon>
        <taxon>Hexapoda</taxon>
        <taxon>Insecta</taxon>
        <taxon>Pterygota</taxon>
        <taxon>Neoptera</taxon>
        <taxon>Endopterygota</taxon>
        <taxon>Hymenoptera</taxon>
        <taxon>Apocrita</taxon>
        <taxon>Ichneumonoidea</taxon>
        <taxon>Braconidae</taxon>
        <taxon>Microgastrinae</taxon>
        <taxon>Cotesia</taxon>
    </lineage>
</organism>
<gene>
    <name evidence="4" type="ORF">KQX54_018532</name>
</gene>
<evidence type="ECO:0000259" key="3">
    <source>
        <dbReference type="Pfam" id="PF01571"/>
    </source>
</evidence>
<dbReference type="SUPFAM" id="SSF103025">
    <property type="entry name" value="Folate-binding domain"/>
    <property type="match status" value="1"/>
</dbReference>
<protein>
    <recommendedName>
        <fullName evidence="2">Aminomethyltransferase, mitochondrial</fullName>
    </recommendedName>
</protein>
<dbReference type="AlphaFoldDB" id="A0AAV7I7Q2"/>
<proteinExistence type="predicted"/>
<dbReference type="PANTHER" id="PTHR43757">
    <property type="entry name" value="AMINOMETHYLTRANSFERASE"/>
    <property type="match status" value="1"/>
</dbReference>
<dbReference type="InterPro" id="IPR027266">
    <property type="entry name" value="TrmE/GcvT-like"/>
</dbReference>
<dbReference type="EMBL" id="JAHXZJ010002237">
    <property type="protein sequence ID" value="KAH0547300.1"/>
    <property type="molecule type" value="Genomic_DNA"/>
</dbReference>
<comment type="subunit">
    <text evidence="1">The glycine cleavage system is composed of four proteins: P, T, L and H.</text>
</comment>
<comment type="caution">
    <text evidence="4">The sequence shown here is derived from an EMBL/GenBank/DDBJ whole genome shotgun (WGS) entry which is preliminary data.</text>
</comment>
<sequence length="93" mass="10710">MILKGKIVDFAGWLLPVQYKGAIAVSHQHTRTQASLFDVGHMLQTIVWGRNSWRVPESLTTADLKLKTWRLYAYCLHQRPGRDPGRPYHHQGC</sequence>